<dbReference type="STRING" id="1424294.Gferi_15015"/>
<dbReference type="SUPFAM" id="SSF52833">
    <property type="entry name" value="Thioredoxin-like"/>
    <property type="match status" value="1"/>
</dbReference>
<dbReference type="EMBL" id="CP017269">
    <property type="protein sequence ID" value="AOT70769.1"/>
    <property type="molecule type" value="Genomic_DNA"/>
</dbReference>
<organism evidence="2 3">
    <name type="scientific">Geosporobacter ferrireducens</name>
    <dbReference type="NCBI Taxonomy" id="1424294"/>
    <lineage>
        <taxon>Bacteria</taxon>
        <taxon>Bacillati</taxon>
        <taxon>Bacillota</taxon>
        <taxon>Clostridia</taxon>
        <taxon>Peptostreptococcales</taxon>
        <taxon>Thermotaleaceae</taxon>
        <taxon>Geosporobacter</taxon>
    </lineage>
</organism>
<dbReference type="InterPro" id="IPR036249">
    <property type="entry name" value="Thioredoxin-like_sf"/>
</dbReference>
<dbReference type="InterPro" id="IPR002109">
    <property type="entry name" value="Glutaredoxin"/>
</dbReference>
<dbReference type="OrthoDB" id="5348456at2"/>
<reference evidence="2 3" key="1">
    <citation type="submission" date="2016-09" db="EMBL/GenBank/DDBJ databases">
        <title>Genomic analysis reveals versatility of anaerobic energy metabolism of Geosporobacter ferrireducens IRF9 of phylum Firmicutes.</title>
        <authorList>
            <person name="Kim S.-J."/>
        </authorList>
    </citation>
    <scope>NUCLEOTIDE SEQUENCE [LARGE SCALE GENOMIC DNA]</scope>
    <source>
        <strain evidence="2 3">IRF9</strain>
    </source>
</reference>
<name>A0A1D8GIP8_9FIRM</name>
<evidence type="ECO:0000313" key="2">
    <source>
        <dbReference type="EMBL" id="AOT70769.1"/>
    </source>
</evidence>
<gene>
    <name evidence="2" type="ORF">Gferi_15015</name>
</gene>
<dbReference type="KEGG" id="gfe:Gferi_15015"/>
<dbReference type="Gene3D" id="3.40.30.10">
    <property type="entry name" value="Glutaredoxin"/>
    <property type="match status" value="1"/>
</dbReference>
<dbReference type="Pfam" id="PF00462">
    <property type="entry name" value="Glutaredoxin"/>
    <property type="match status" value="1"/>
</dbReference>
<sequence length="87" mass="10460">MKPILMFMMDSCPYCKEAFRWMEELKREDSRYQSLEINMIDERLQPDLANQYDYYYVPTYYVDGIKLHEGAATKEKIRSVFENALGK</sequence>
<dbReference type="PROSITE" id="PS51354">
    <property type="entry name" value="GLUTAREDOXIN_2"/>
    <property type="match status" value="1"/>
</dbReference>
<dbReference type="RefSeq" id="WP_069977894.1">
    <property type="nucleotide sequence ID" value="NZ_CP017269.1"/>
</dbReference>
<evidence type="ECO:0000259" key="1">
    <source>
        <dbReference type="Pfam" id="PF00462"/>
    </source>
</evidence>
<accession>A0A1D8GIP8</accession>
<dbReference type="AlphaFoldDB" id="A0A1D8GIP8"/>
<feature type="domain" description="Glutaredoxin" evidence="1">
    <location>
        <begin position="4"/>
        <end position="64"/>
    </location>
</feature>
<keyword evidence="3" id="KW-1185">Reference proteome</keyword>
<protein>
    <submittedName>
        <fullName evidence="2">Glutaredoxin</fullName>
    </submittedName>
</protein>
<proteinExistence type="predicted"/>
<evidence type="ECO:0000313" key="3">
    <source>
        <dbReference type="Proteomes" id="UP000095743"/>
    </source>
</evidence>
<dbReference type="Proteomes" id="UP000095743">
    <property type="component" value="Chromosome"/>
</dbReference>